<evidence type="ECO:0000256" key="18">
    <source>
        <dbReference type="ARBA" id="ARBA00068795"/>
    </source>
</evidence>
<evidence type="ECO:0000256" key="4">
    <source>
        <dbReference type="ARBA" id="ARBA00006432"/>
    </source>
</evidence>
<dbReference type="FunFam" id="3.40.50.12780:FF:000019">
    <property type="entry name" value="Long-chain fatty acid transporter"/>
    <property type="match status" value="1"/>
</dbReference>
<evidence type="ECO:0000256" key="20">
    <source>
        <dbReference type="SAM" id="MobiDB-lite"/>
    </source>
</evidence>
<dbReference type="GO" id="GO:0009898">
    <property type="term" value="C:cytoplasmic side of plasma membrane"/>
    <property type="evidence" value="ECO:0007669"/>
    <property type="project" value="TreeGrafter"/>
</dbReference>
<dbReference type="PROSITE" id="PS00455">
    <property type="entry name" value="AMP_BINDING"/>
    <property type="match status" value="1"/>
</dbReference>
<dbReference type="InterPro" id="IPR045851">
    <property type="entry name" value="AMP-bd_C_sf"/>
</dbReference>
<proteinExistence type="inferred from homology"/>
<keyword evidence="13" id="KW-0445">Lipid transport</keyword>
<dbReference type="AlphaFoldDB" id="A0A081CCW4"/>
<keyword evidence="9" id="KW-0812">Transmembrane</keyword>
<dbReference type="PANTHER" id="PTHR43107:SF15">
    <property type="entry name" value="FATTY ACID TRANSPORT PROTEIN 3, ISOFORM A"/>
    <property type="match status" value="1"/>
</dbReference>
<dbReference type="Proteomes" id="UP000053758">
    <property type="component" value="Unassembled WGS sequence"/>
</dbReference>
<feature type="region of interest" description="Disordered" evidence="20">
    <location>
        <begin position="711"/>
        <end position="743"/>
    </location>
</feature>
<keyword evidence="23" id="KW-1185">Reference proteome</keyword>
<keyword evidence="15" id="KW-0576">Peroxisome</keyword>
<protein>
    <recommendedName>
        <fullName evidence="18">Very long-chain fatty acid transport protein</fullName>
    </recommendedName>
    <alternativeName>
        <fullName evidence="19">Very-long-chain acyl-CoA synthetase</fullName>
    </alternativeName>
</protein>
<dbReference type="GO" id="GO:0005524">
    <property type="term" value="F:ATP binding"/>
    <property type="evidence" value="ECO:0007669"/>
    <property type="project" value="UniProtKB-KW"/>
</dbReference>
<dbReference type="InterPro" id="IPR042099">
    <property type="entry name" value="ANL_N_sf"/>
</dbReference>
<evidence type="ECO:0000256" key="14">
    <source>
        <dbReference type="ARBA" id="ARBA00023136"/>
    </source>
</evidence>
<dbReference type="GO" id="GO:0044539">
    <property type="term" value="P:long-chain fatty acid import into cell"/>
    <property type="evidence" value="ECO:0007669"/>
    <property type="project" value="TreeGrafter"/>
</dbReference>
<accession>A0A081CCW4</accession>
<evidence type="ECO:0000256" key="11">
    <source>
        <dbReference type="ARBA" id="ARBA00022840"/>
    </source>
</evidence>
<evidence type="ECO:0000256" key="17">
    <source>
        <dbReference type="ARBA" id="ARBA00060276"/>
    </source>
</evidence>
<evidence type="ECO:0000256" key="5">
    <source>
        <dbReference type="ARBA" id="ARBA00022448"/>
    </source>
</evidence>
<dbReference type="RefSeq" id="XP_014657450.1">
    <property type="nucleotide sequence ID" value="XM_014801964.1"/>
</dbReference>
<reference evidence="22" key="1">
    <citation type="submission" date="2014-07" db="EMBL/GenBank/DDBJ databases">
        <title>Draft genome sequence of the yeast Pseudozyma antarctica JCM 10317 known as a producer of lipase B which used in a wide range of industrial applications.</title>
        <authorList>
            <person name="Morita T."/>
            <person name="Saika A."/>
            <person name="Koike H."/>
        </authorList>
    </citation>
    <scope>NUCLEOTIDE SEQUENCE</scope>
    <source>
        <strain evidence="22">JCM 10317</strain>
    </source>
</reference>
<sequence>MAAIAKAAASFAAIAYLDAKHGLANDLMLGRGASAGEWRHKYRTWRNKLSLYEYFDNQAQKRPDAIAYVYLGKNFTWGQVAKDVHRLANYLLSRGFKAGDRVAIFMGNSVAILEWFFACMCINVVPAFINNSLTGKGLVHCVSVARAKLLVYEPYLEGPIADVQDELLAKSPIENFLRYDDGVTPLDGDAEKPPAQVAKPLQKVIAFGPAELDKYSPKRIPDKYRKDVQEATTAALIYTSGTTGLPKAALCSHGRMGTAVSVWPTFNSFGPKDRIYTPMPLYHSSALFLCICASLCSGSTVIIGRKFSARKYWDEVRKYDATVVQYIGEIARYLLAVPPSPLDKQHNVRMAYGNGMRPDVWNKFRDRYGVRTISEFFASSEGNGALINYNTGPFGAGAVGRLGTLARKLRPDFKIIRVDPITEDIYRDPKTGLCVECAPGEAGEFVMRIGNTSISKFQGYADNPEATNKKLLKDALAKGDAWFRSGDLMTKDADGFFYFGDRMGDTFRWRSENVSTTEVANALGEVVGEANVYGVLVPKHDGRAGCAAIPAEYAQDLDFKLLAATVRKSLPKYAVPLFIRIVPNMEQTGTVKQQKVQLRNQGIQHNLCGEDKLYWLPPNADAYQPFLPEHYKSIEDGKYQSSAHAQTVYALAMLEAQRHRSSFLHKATPGSRVDQRLRTDREVAQSLLCSHADLGIDIVLAIYDAPDAQLDRDGAKDAPLGRPDHAPRPPPRTKVTRKYLNSA</sequence>
<keyword evidence="11" id="KW-0067">ATP-binding</keyword>
<feature type="domain" description="AMP-dependent synthetase/ligase" evidence="21">
    <location>
        <begin position="55"/>
        <end position="400"/>
    </location>
</feature>
<keyword evidence="12" id="KW-1133">Transmembrane helix</keyword>
<comment type="subcellular location">
    <subcellularLocation>
        <location evidence="3">Cell membrane</location>
        <topology evidence="3">Multi-pass membrane protein</topology>
    </subcellularLocation>
    <subcellularLocation>
        <location evidence="1">Lipid droplet</location>
    </subcellularLocation>
    <subcellularLocation>
        <location evidence="2">Peroxisome membrane</location>
        <topology evidence="2">Multi-pass membrane protein</topology>
    </subcellularLocation>
</comment>
<evidence type="ECO:0000256" key="2">
    <source>
        <dbReference type="ARBA" id="ARBA00004585"/>
    </source>
</evidence>
<evidence type="ECO:0000256" key="13">
    <source>
        <dbReference type="ARBA" id="ARBA00023055"/>
    </source>
</evidence>
<dbReference type="SUPFAM" id="SSF56801">
    <property type="entry name" value="Acetyl-CoA synthetase-like"/>
    <property type="match status" value="1"/>
</dbReference>
<comment type="catalytic activity">
    <reaction evidence="16">
        <text>a very long-chain fatty acid + ATP + CoA = a very long-chain fatty acyl-CoA + AMP + diphosphate</text>
        <dbReference type="Rhea" id="RHEA:54536"/>
        <dbReference type="ChEBI" id="CHEBI:30616"/>
        <dbReference type="ChEBI" id="CHEBI:33019"/>
        <dbReference type="ChEBI" id="CHEBI:57287"/>
        <dbReference type="ChEBI" id="CHEBI:58950"/>
        <dbReference type="ChEBI" id="CHEBI:138261"/>
        <dbReference type="ChEBI" id="CHEBI:456215"/>
    </reaction>
</comment>
<dbReference type="Gene3D" id="3.30.300.30">
    <property type="match status" value="1"/>
</dbReference>
<dbReference type="Pfam" id="PF00501">
    <property type="entry name" value="AMP-binding"/>
    <property type="match status" value="1"/>
</dbReference>
<gene>
    <name evidence="22" type="ORF">PAN0_005c2724</name>
</gene>
<keyword evidence="6" id="KW-1003">Cell membrane</keyword>
<dbReference type="GO" id="GO:0005811">
    <property type="term" value="C:lipid droplet"/>
    <property type="evidence" value="ECO:0007669"/>
    <property type="project" value="UniProtKB-SubCell"/>
</dbReference>
<evidence type="ECO:0000313" key="22">
    <source>
        <dbReference type="EMBL" id="GAK64510.1"/>
    </source>
</evidence>
<evidence type="ECO:0000256" key="15">
    <source>
        <dbReference type="ARBA" id="ARBA00023140"/>
    </source>
</evidence>
<dbReference type="GO" id="GO:0004467">
    <property type="term" value="F:long-chain fatty acid-CoA ligase activity"/>
    <property type="evidence" value="ECO:0007669"/>
    <property type="project" value="TreeGrafter"/>
</dbReference>
<evidence type="ECO:0000313" key="23">
    <source>
        <dbReference type="Proteomes" id="UP000053758"/>
    </source>
</evidence>
<organism evidence="22">
    <name type="scientific">Pseudozyma antarctica</name>
    <name type="common">Yeast</name>
    <name type="synonym">Candida antarctica</name>
    <dbReference type="NCBI Taxonomy" id="84753"/>
    <lineage>
        <taxon>Eukaryota</taxon>
        <taxon>Fungi</taxon>
        <taxon>Dikarya</taxon>
        <taxon>Basidiomycota</taxon>
        <taxon>Ustilaginomycotina</taxon>
        <taxon>Ustilaginomycetes</taxon>
        <taxon>Ustilaginales</taxon>
        <taxon>Ustilaginaceae</taxon>
        <taxon>Moesziomyces</taxon>
    </lineage>
</organism>
<name>A0A081CCW4_PSEA2</name>
<evidence type="ECO:0000256" key="8">
    <source>
        <dbReference type="ARBA" id="ARBA00022677"/>
    </source>
</evidence>
<comment type="function">
    <text evidence="17">Acyl-CoA synthetase required for both the import of long chain fatty acids (LCFAs) (C14-C18) and the activation very long chain fatty acids (VLCFAs) (C20-C26) by esterification of the fatty acids into metabolically active CoA-thioesters for subsequent degradation or incorporation into phospholipids. The transport and fatty acyl-CoA synthetase activities are genetically separable and are thus independent activities. Esterifies VLCFAs in the peroxisome matrix. The VLCFAs are actively transported into peroxisomes by a PXA1-PXA2 heterodimeric transporter in the peroxisomal membrane.</text>
</comment>
<dbReference type="HOGENOM" id="CLU_000022_46_3_1"/>
<evidence type="ECO:0000256" key="1">
    <source>
        <dbReference type="ARBA" id="ARBA00004502"/>
    </source>
</evidence>
<dbReference type="InterPro" id="IPR000873">
    <property type="entry name" value="AMP-dep_synth/lig_dom"/>
</dbReference>
<evidence type="ECO:0000256" key="3">
    <source>
        <dbReference type="ARBA" id="ARBA00004651"/>
    </source>
</evidence>
<keyword evidence="5" id="KW-0813">Transport</keyword>
<evidence type="ECO:0000256" key="12">
    <source>
        <dbReference type="ARBA" id="ARBA00022989"/>
    </source>
</evidence>
<keyword evidence="14" id="KW-0472">Membrane</keyword>
<dbReference type="GO" id="GO:0005324">
    <property type="term" value="F:long-chain fatty acid transmembrane transporter activity"/>
    <property type="evidence" value="ECO:0007669"/>
    <property type="project" value="TreeGrafter"/>
</dbReference>
<evidence type="ECO:0000259" key="21">
    <source>
        <dbReference type="Pfam" id="PF00501"/>
    </source>
</evidence>
<evidence type="ECO:0000256" key="9">
    <source>
        <dbReference type="ARBA" id="ARBA00022692"/>
    </source>
</evidence>
<dbReference type="Gene3D" id="3.40.50.12780">
    <property type="entry name" value="N-terminal domain of ligase-like"/>
    <property type="match status" value="1"/>
</dbReference>
<dbReference type="PANTHER" id="PTHR43107">
    <property type="entry name" value="LONG-CHAIN FATTY ACID TRANSPORT PROTEIN"/>
    <property type="match status" value="1"/>
</dbReference>
<keyword evidence="8" id="KW-0551">Lipid droplet</keyword>
<evidence type="ECO:0000256" key="16">
    <source>
        <dbReference type="ARBA" id="ARBA00051585"/>
    </source>
</evidence>
<evidence type="ECO:0000256" key="6">
    <source>
        <dbReference type="ARBA" id="ARBA00022475"/>
    </source>
</evidence>
<dbReference type="InterPro" id="IPR020845">
    <property type="entry name" value="AMP-binding_CS"/>
</dbReference>
<dbReference type="EMBL" id="DF830072">
    <property type="protein sequence ID" value="GAK64510.1"/>
    <property type="molecule type" value="Genomic_DNA"/>
</dbReference>
<keyword evidence="10" id="KW-0547">Nucleotide-binding</keyword>
<dbReference type="GeneID" id="26303431"/>
<evidence type="ECO:0000256" key="19">
    <source>
        <dbReference type="ARBA" id="ARBA00078285"/>
    </source>
</evidence>
<comment type="similarity">
    <text evidence="4">Belongs to the ATP-dependent AMP-binding enzyme family.</text>
</comment>
<evidence type="ECO:0000256" key="7">
    <source>
        <dbReference type="ARBA" id="ARBA00022598"/>
    </source>
</evidence>
<evidence type="ECO:0000256" key="10">
    <source>
        <dbReference type="ARBA" id="ARBA00022741"/>
    </source>
</evidence>
<dbReference type="GO" id="GO:0005778">
    <property type="term" value="C:peroxisomal membrane"/>
    <property type="evidence" value="ECO:0007669"/>
    <property type="project" value="UniProtKB-SubCell"/>
</dbReference>
<dbReference type="FunFam" id="3.30.300.30:FF:000020">
    <property type="entry name" value="Long-chain fatty acid transporter"/>
    <property type="match status" value="1"/>
</dbReference>
<keyword evidence="7" id="KW-0436">Ligase</keyword>